<evidence type="ECO:0000256" key="5">
    <source>
        <dbReference type="ARBA" id="ARBA00022618"/>
    </source>
</evidence>
<accession>A0ABS6B440</accession>
<evidence type="ECO:0000256" key="4">
    <source>
        <dbReference type="ARBA" id="ARBA00022490"/>
    </source>
</evidence>
<sequence length="178" mass="19816">MWQTRFPRAPLSHRGYDSGHVDAFCERVARAYRGHELLTAADIREHEFPDAPFGHRGYDRDQVDDFLDRACVELEFARRGSARHPGQTDLTPRDVQRLRFSPPPTGHAGYDSDEVDVFLDRVATTLAHVGPNGLTSQDVHTANFGLAHAGSAAYYIDEVDAFLDVVTRTLAAQEAPGR</sequence>
<name>A0ABS6B440_9NOCA</name>
<evidence type="ECO:0000256" key="2">
    <source>
        <dbReference type="ARBA" id="ARBA00009008"/>
    </source>
</evidence>
<keyword evidence="6" id="KW-0175">Coiled coil</keyword>
<evidence type="ECO:0000313" key="10">
    <source>
        <dbReference type="Proteomes" id="UP000733379"/>
    </source>
</evidence>
<evidence type="ECO:0000256" key="1">
    <source>
        <dbReference type="ARBA" id="ARBA00004496"/>
    </source>
</evidence>
<dbReference type="PANTHER" id="PTHR35794:SF2">
    <property type="entry name" value="CELL DIVISION PROTEIN DIVIVA"/>
    <property type="match status" value="1"/>
</dbReference>
<dbReference type="InterPro" id="IPR019933">
    <property type="entry name" value="DivIVA_domain"/>
</dbReference>
<evidence type="ECO:0000256" key="8">
    <source>
        <dbReference type="ARBA" id="ARBA00031737"/>
    </source>
</evidence>
<reference evidence="9 10" key="1">
    <citation type="submission" date="2021-06" db="EMBL/GenBank/DDBJ databases">
        <title>Actinomycetes sequencing.</title>
        <authorList>
            <person name="Shan Q."/>
        </authorList>
    </citation>
    <scope>NUCLEOTIDE SEQUENCE [LARGE SCALE GENOMIC DNA]</scope>
    <source>
        <strain evidence="9 10">NEAU-G5</strain>
    </source>
</reference>
<dbReference type="InterPro" id="IPR007793">
    <property type="entry name" value="DivIVA_fam"/>
</dbReference>
<proteinExistence type="inferred from homology"/>
<gene>
    <name evidence="9" type="ORF">KO481_26545</name>
</gene>
<protein>
    <recommendedName>
        <fullName evidence="3">Cell wall synthesis protein Wag31</fullName>
    </recommendedName>
    <alternativeName>
        <fullName evidence="8">Antigen 84</fullName>
    </alternativeName>
</protein>
<comment type="caution">
    <text evidence="9">The sequence shown here is derived from an EMBL/GenBank/DDBJ whole genome shotgun (WGS) entry which is preliminary data.</text>
</comment>
<dbReference type="Proteomes" id="UP000733379">
    <property type="component" value="Unassembled WGS sequence"/>
</dbReference>
<keyword evidence="10" id="KW-1185">Reference proteome</keyword>
<comment type="similarity">
    <text evidence="2">Belongs to the DivIVA family.</text>
</comment>
<evidence type="ECO:0000313" key="9">
    <source>
        <dbReference type="EMBL" id="MBU3065077.1"/>
    </source>
</evidence>
<dbReference type="Gene3D" id="6.10.250.660">
    <property type="match status" value="2"/>
</dbReference>
<keyword evidence="4" id="KW-0963">Cytoplasm</keyword>
<keyword evidence="5" id="KW-0132">Cell division</keyword>
<keyword evidence="7" id="KW-0131">Cell cycle</keyword>
<comment type="subcellular location">
    <subcellularLocation>
        <location evidence="1">Cytoplasm</location>
    </subcellularLocation>
</comment>
<dbReference type="PANTHER" id="PTHR35794">
    <property type="entry name" value="CELL DIVISION PROTEIN DIVIVA"/>
    <property type="match status" value="1"/>
</dbReference>
<evidence type="ECO:0000256" key="6">
    <source>
        <dbReference type="ARBA" id="ARBA00023054"/>
    </source>
</evidence>
<evidence type="ECO:0000256" key="7">
    <source>
        <dbReference type="ARBA" id="ARBA00023306"/>
    </source>
</evidence>
<dbReference type="NCBIfam" id="TIGR03544">
    <property type="entry name" value="DivI1A_domain"/>
    <property type="match status" value="3"/>
</dbReference>
<evidence type="ECO:0000256" key="3">
    <source>
        <dbReference type="ARBA" id="ARBA00018787"/>
    </source>
</evidence>
<organism evidence="9 10">
    <name type="scientific">Nocardia albiluteola</name>
    <dbReference type="NCBI Taxonomy" id="2842303"/>
    <lineage>
        <taxon>Bacteria</taxon>
        <taxon>Bacillati</taxon>
        <taxon>Actinomycetota</taxon>
        <taxon>Actinomycetes</taxon>
        <taxon>Mycobacteriales</taxon>
        <taxon>Nocardiaceae</taxon>
        <taxon>Nocardia</taxon>
    </lineage>
</organism>
<dbReference type="EMBL" id="JAHKNI010000009">
    <property type="protein sequence ID" value="MBU3065077.1"/>
    <property type="molecule type" value="Genomic_DNA"/>
</dbReference>